<comment type="caution">
    <text evidence="1">The sequence shown here is derived from an EMBL/GenBank/DDBJ whole genome shotgun (WGS) entry which is preliminary data.</text>
</comment>
<proteinExistence type="predicted"/>
<keyword evidence="2" id="KW-1185">Reference proteome</keyword>
<protein>
    <submittedName>
        <fullName evidence="1">Uncharacterized protein</fullName>
    </submittedName>
</protein>
<evidence type="ECO:0000313" key="2">
    <source>
        <dbReference type="Proteomes" id="UP001396334"/>
    </source>
</evidence>
<evidence type="ECO:0000313" key="1">
    <source>
        <dbReference type="EMBL" id="KAK8998323.1"/>
    </source>
</evidence>
<sequence length="75" mass="8153">MTKLIVKGRKRDGKEVSSTTLVTCINSLVSELDHAKASNGGVVADSSVLIETDTLSIQWCDNATYDNQISDYMQS</sequence>
<gene>
    <name evidence="1" type="ORF">V6N11_083714</name>
</gene>
<dbReference type="Proteomes" id="UP001396334">
    <property type="component" value="Unassembled WGS sequence"/>
</dbReference>
<name>A0ABR2QCD3_9ROSI</name>
<dbReference type="EMBL" id="JBBPBN010000041">
    <property type="protein sequence ID" value="KAK8998323.1"/>
    <property type="molecule type" value="Genomic_DNA"/>
</dbReference>
<accession>A0ABR2QCD3</accession>
<reference evidence="1 2" key="1">
    <citation type="journal article" date="2024" name="G3 (Bethesda)">
        <title>Genome assembly of Hibiscus sabdariffa L. provides insights into metabolisms of medicinal natural products.</title>
        <authorList>
            <person name="Kim T."/>
        </authorList>
    </citation>
    <scope>NUCLEOTIDE SEQUENCE [LARGE SCALE GENOMIC DNA]</scope>
    <source>
        <strain evidence="1">TK-2024</strain>
        <tissue evidence="1">Old leaves</tissue>
    </source>
</reference>
<organism evidence="1 2">
    <name type="scientific">Hibiscus sabdariffa</name>
    <name type="common">roselle</name>
    <dbReference type="NCBI Taxonomy" id="183260"/>
    <lineage>
        <taxon>Eukaryota</taxon>
        <taxon>Viridiplantae</taxon>
        <taxon>Streptophyta</taxon>
        <taxon>Embryophyta</taxon>
        <taxon>Tracheophyta</taxon>
        <taxon>Spermatophyta</taxon>
        <taxon>Magnoliopsida</taxon>
        <taxon>eudicotyledons</taxon>
        <taxon>Gunneridae</taxon>
        <taxon>Pentapetalae</taxon>
        <taxon>rosids</taxon>
        <taxon>malvids</taxon>
        <taxon>Malvales</taxon>
        <taxon>Malvaceae</taxon>
        <taxon>Malvoideae</taxon>
        <taxon>Hibiscus</taxon>
    </lineage>
</organism>